<gene>
    <name evidence="4" type="ORF">N1851_006609</name>
</gene>
<evidence type="ECO:0000313" key="4">
    <source>
        <dbReference type="EMBL" id="KAK0152038.1"/>
    </source>
</evidence>
<dbReference type="InterPro" id="IPR026960">
    <property type="entry name" value="RVT-Znf"/>
</dbReference>
<feature type="coiled-coil region" evidence="1">
    <location>
        <begin position="206"/>
        <end position="240"/>
    </location>
</feature>
<organism evidence="4 5">
    <name type="scientific">Merluccius polli</name>
    <name type="common">Benguela hake</name>
    <name type="synonym">Merluccius cadenati</name>
    <dbReference type="NCBI Taxonomy" id="89951"/>
    <lineage>
        <taxon>Eukaryota</taxon>
        <taxon>Metazoa</taxon>
        <taxon>Chordata</taxon>
        <taxon>Craniata</taxon>
        <taxon>Vertebrata</taxon>
        <taxon>Euteleostomi</taxon>
        <taxon>Actinopterygii</taxon>
        <taxon>Neopterygii</taxon>
        <taxon>Teleostei</taxon>
        <taxon>Neoteleostei</taxon>
        <taxon>Acanthomorphata</taxon>
        <taxon>Zeiogadaria</taxon>
        <taxon>Gadariae</taxon>
        <taxon>Gadiformes</taxon>
        <taxon>Gadoidei</taxon>
        <taxon>Merlucciidae</taxon>
        <taxon>Merluccius</taxon>
    </lineage>
</organism>
<feature type="region of interest" description="Disordered" evidence="2">
    <location>
        <begin position="120"/>
        <end position="141"/>
    </location>
</feature>
<keyword evidence="1" id="KW-0175">Coiled coil</keyword>
<feature type="region of interest" description="Disordered" evidence="2">
    <location>
        <begin position="39"/>
        <end position="61"/>
    </location>
</feature>
<comment type="caution">
    <text evidence="4">The sequence shown here is derived from an EMBL/GenBank/DDBJ whole genome shotgun (WGS) entry which is preliminary data.</text>
</comment>
<protein>
    <recommendedName>
        <fullName evidence="3">Reverse transcriptase zinc-binding domain-containing protein</fullName>
    </recommendedName>
</protein>
<dbReference type="Pfam" id="PF13966">
    <property type="entry name" value="zf-RVT"/>
    <property type="match status" value="1"/>
</dbReference>
<dbReference type="Proteomes" id="UP001174136">
    <property type="component" value="Unassembled WGS sequence"/>
</dbReference>
<evidence type="ECO:0000256" key="2">
    <source>
        <dbReference type="SAM" id="MobiDB-lite"/>
    </source>
</evidence>
<evidence type="ECO:0000259" key="3">
    <source>
        <dbReference type="Pfam" id="PF13966"/>
    </source>
</evidence>
<feature type="domain" description="Reverse transcriptase zinc-binding" evidence="3">
    <location>
        <begin position="537"/>
        <end position="609"/>
    </location>
</feature>
<proteinExistence type="predicted"/>
<keyword evidence="5" id="KW-1185">Reference proteome</keyword>
<dbReference type="EMBL" id="JAOPHQ010001145">
    <property type="protein sequence ID" value="KAK0152038.1"/>
    <property type="molecule type" value="Genomic_DNA"/>
</dbReference>
<evidence type="ECO:0000313" key="5">
    <source>
        <dbReference type="Proteomes" id="UP001174136"/>
    </source>
</evidence>
<name>A0AA47N430_MERPO</name>
<feature type="coiled-coil region" evidence="1">
    <location>
        <begin position="90"/>
        <end position="117"/>
    </location>
</feature>
<dbReference type="AlphaFoldDB" id="A0AA47N430"/>
<accession>A0AA47N430</accession>
<evidence type="ECO:0000256" key="1">
    <source>
        <dbReference type="SAM" id="Coils"/>
    </source>
</evidence>
<sequence length="774" mass="87794">MDFRSRQLVKFSCVALLESTTRDPQGPEDLEEELSQLKLPKRSHLRPQEGQQQHQPPPRGCLVAGGCLVDESEDTVHARLMDQRERVATRVSLQLDMARLQRELASLQTRRKVCEEKYEKGEMYTEPPSHTNSPTKQEIGHRRVKWPAANNKEWLKLDEDVDKCLESISKGSVDQKLQTMCTIIMKMGAERFGVEERRGDSNPAKLHQREAKISQLRQELKSLRRQFKLAKEEERTALSELTNIIRKRLISLRRAERHRRKGKERARKHSAFIGNPFGFTKKLLGQKRSGHLACPVEKIDNHLHATFSDTLRDHNLGPCRDLVAPVKSLGKIFDSSLKDSAAIKQTKCDLTTWLTAIDRSGLPGKFKAWIYQHGVFPRILWPLLVYEVPTSTVEALEKSISQFLRKWLGLPRSLSSIALYGHSTKLHLPLSGLTEEFKRGVESRDSRDTKVAAAGILVKTGRKWHAQEAVTKAEVRLRHKTLVDSVATGRAGLGCFPKPRYDLARGKERRRLIQDEIRAEVEEERYTKMAGMSKQGAWTRWEHADPRRITWAELWKAEPLRIKFFVQSIYDVLPSPANLHTWGLEDTPECKLCQKRGTLEHILSSCSKALGEGRYRWRHDQVLKALADSICMAIQHSKTQAAPKQSITFIRAGQKEQHHRPSSTGGLLTTARDWQLQVDLVRQLKFPGNITATSLCPDMVLTSESTKQVVILELTVPWEDRIEEAHGLSMQSSARSAETAAGKLAVSQSRSGAEASLAAHCCEPSNSLERKDCN</sequence>
<reference evidence="4" key="1">
    <citation type="journal article" date="2023" name="Front. Mar. Sci.">
        <title>A new Merluccius polli reference genome to investigate the effects of global change in West African waters.</title>
        <authorList>
            <person name="Mateo J.L."/>
            <person name="Blanco-Fernandez C."/>
            <person name="Garcia-Vazquez E."/>
            <person name="Machado-Schiaffino G."/>
        </authorList>
    </citation>
    <scope>NUCLEOTIDE SEQUENCE</scope>
    <source>
        <strain evidence="4">C29</strain>
        <tissue evidence="4">Fin</tissue>
    </source>
</reference>